<comment type="function">
    <text evidence="11">Transcription factor.</text>
</comment>
<dbReference type="InterPro" id="IPR009057">
    <property type="entry name" value="Homeodomain-like_sf"/>
</dbReference>
<dbReference type="InterPro" id="IPR000047">
    <property type="entry name" value="HTH_motif"/>
</dbReference>
<feature type="DNA-binding region" description="Homeobox" evidence="9">
    <location>
        <begin position="95"/>
        <end position="154"/>
    </location>
</feature>
<dbReference type="FunFam" id="1.10.10.60:FF:000242">
    <property type="entry name" value="Homeobox-leucine zipper protein HOX13"/>
    <property type="match status" value="1"/>
</dbReference>
<feature type="region of interest" description="Disordered" evidence="13">
    <location>
        <begin position="1"/>
        <end position="51"/>
    </location>
</feature>
<comment type="similarity">
    <text evidence="7 11">Belongs to the HD-ZIP homeobox family. Class I subfamily.</text>
</comment>
<evidence type="ECO:0000256" key="11">
    <source>
        <dbReference type="RuleBase" id="RU369038"/>
    </source>
</evidence>
<dbReference type="GO" id="GO:0045893">
    <property type="term" value="P:positive regulation of DNA-templated transcription"/>
    <property type="evidence" value="ECO:0007669"/>
    <property type="project" value="TreeGrafter"/>
</dbReference>
<proteinExistence type="inferred from homology"/>
<keyword evidence="5 11" id="KW-0804">Transcription</keyword>
<dbReference type="Proteomes" id="UP000317650">
    <property type="component" value="Chromosome 7"/>
</dbReference>
<sequence length="302" mass="33806">MWNSIGSSTSMRGGYSKIKGQVVIREGQEREHQNSMKRLSSSHSFKGPEGKDVGLIISIPPSVEEKGKCEAVLLDGIEVECEEEEELCSNGPSGLGEKKRRLSVDQVKALEKNFEVENKLDPERKVRLARDLGLQPRQVAVWFQNRRARWKTKQLERDYGALKALHDDLKLDCDALRRDKELLLAEIRELKAKLADTGMDATQSEIIKAVEEARPPLIYKDGASDSDSSVVFNDETSPYGGLVLHQNCLMEFKPRSSSLSFENKAMDEEFLGGDELCSSLFSEQPAPSLSWYCSDPCGYKGD</sequence>
<evidence type="ECO:0000256" key="3">
    <source>
        <dbReference type="ARBA" id="ARBA00023125"/>
    </source>
</evidence>
<keyword evidence="6 9" id="KW-0539">Nucleus</keyword>
<dbReference type="GO" id="GO:0043565">
    <property type="term" value="F:sequence-specific DNA binding"/>
    <property type="evidence" value="ECO:0007669"/>
    <property type="project" value="InterPro"/>
</dbReference>
<reference evidence="15 16" key="1">
    <citation type="journal article" date="2019" name="Nat. Plants">
        <title>Genome sequencing of Musa balbisiana reveals subgenome evolution and function divergence in polyploid bananas.</title>
        <authorList>
            <person name="Yao X."/>
        </authorList>
    </citation>
    <scope>NUCLEOTIDE SEQUENCE [LARGE SCALE GENOMIC DNA]</scope>
    <source>
        <strain evidence="16">cv. DH-PKW</strain>
        <tissue evidence="15">Leaves</tissue>
    </source>
</reference>
<dbReference type="PANTHER" id="PTHR24326:SF547">
    <property type="entry name" value="HOMEOBOX-LEUCINE ZIPPER PROTEIN ATHB-6"/>
    <property type="match status" value="1"/>
</dbReference>
<gene>
    <name evidence="15" type="ORF">C4D60_Mb07t17520</name>
</gene>
<keyword evidence="12" id="KW-0175">Coiled coil</keyword>
<dbReference type="PROSITE" id="PS00027">
    <property type="entry name" value="HOMEOBOX_1"/>
    <property type="match status" value="1"/>
</dbReference>
<dbReference type="Pfam" id="PF02183">
    <property type="entry name" value="HALZ"/>
    <property type="match status" value="1"/>
</dbReference>
<evidence type="ECO:0000313" key="16">
    <source>
        <dbReference type="Proteomes" id="UP000317650"/>
    </source>
</evidence>
<feature type="coiled-coil region" evidence="12">
    <location>
        <begin position="166"/>
        <end position="193"/>
    </location>
</feature>
<evidence type="ECO:0000256" key="12">
    <source>
        <dbReference type="SAM" id="Coils"/>
    </source>
</evidence>
<dbReference type="SUPFAM" id="SSF46689">
    <property type="entry name" value="Homeodomain-like"/>
    <property type="match status" value="1"/>
</dbReference>
<dbReference type="InterPro" id="IPR017970">
    <property type="entry name" value="Homeobox_CS"/>
</dbReference>
<comment type="caution">
    <text evidence="15">The sequence shown here is derived from an EMBL/GenBank/DDBJ whole genome shotgun (WGS) entry which is preliminary data.</text>
</comment>
<dbReference type="PROSITE" id="PS50071">
    <property type="entry name" value="HOMEOBOX_2"/>
    <property type="match status" value="1"/>
</dbReference>
<dbReference type="Gene3D" id="1.10.10.60">
    <property type="entry name" value="Homeodomain-like"/>
    <property type="match status" value="1"/>
</dbReference>
<evidence type="ECO:0000256" key="1">
    <source>
        <dbReference type="ARBA" id="ARBA00004123"/>
    </source>
</evidence>
<evidence type="ECO:0000313" key="15">
    <source>
        <dbReference type="EMBL" id="THU60892.1"/>
    </source>
</evidence>
<dbReference type="InterPro" id="IPR001356">
    <property type="entry name" value="HD"/>
</dbReference>
<feature type="domain" description="Homeobox" evidence="14">
    <location>
        <begin position="93"/>
        <end position="153"/>
    </location>
</feature>
<keyword evidence="16" id="KW-1185">Reference proteome</keyword>
<evidence type="ECO:0000256" key="5">
    <source>
        <dbReference type="ARBA" id="ARBA00023163"/>
    </source>
</evidence>
<dbReference type="InterPro" id="IPR045224">
    <property type="entry name" value="HDZip_class_I_plant"/>
</dbReference>
<feature type="compositionally biased region" description="Polar residues" evidence="13">
    <location>
        <begin position="1"/>
        <end position="11"/>
    </location>
</feature>
<dbReference type="Pfam" id="PF00046">
    <property type="entry name" value="Homeodomain"/>
    <property type="match status" value="1"/>
</dbReference>
<dbReference type="SMART" id="SM00389">
    <property type="entry name" value="HOX"/>
    <property type="match status" value="1"/>
</dbReference>
<evidence type="ECO:0000259" key="14">
    <source>
        <dbReference type="PROSITE" id="PS50071"/>
    </source>
</evidence>
<evidence type="ECO:0000256" key="13">
    <source>
        <dbReference type="SAM" id="MobiDB-lite"/>
    </source>
</evidence>
<evidence type="ECO:0000256" key="4">
    <source>
        <dbReference type="ARBA" id="ARBA00023155"/>
    </source>
</evidence>
<evidence type="ECO:0000256" key="9">
    <source>
        <dbReference type="PROSITE-ProRule" id="PRU00108"/>
    </source>
</evidence>
<dbReference type="AlphaFoldDB" id="A0A4S8JIH8"/>
<dbReference type="EMBL" id="PYDT01000005">
    <property type="protein sequence ID" value="THU60892.1"/>
    <property type="molecule type" value="Genomic_DNA"/>
</dbReference>
<dbReference type="PANTHER" id="PTHR24326">
    <property type="entry name" value="HOMEOBOX-LEUCINE ZIPPER PROTEIN"/>
    <property type="match status" value="1"/>
</dbReference>
<evidence type="ECO:0000256" key="7">
    <source>
        <dbReference type="ARBA" id="ARBA00025748"/>
    </source>
</evidence>
<evidence type="ECO:0000256" key="8">
    <source>
        <dbReference type="ARBA" id="ARBA00037260"/>
    </source>
</evidence>
<dbReference type="InterPro" id="IPR003106">
    <property type="entry name" value="Leu_zip_homeo"/>
</dbReference>
<comment type="function">
    <text evidence="8">Probable transcription factor.</text>
</comment>
<organism evidence="15 16">
    <name type="scientific">Musa balbisiana</name>
    <name type="common">Banana</name>
    <dbReference type="NCBI Taxonomy" id="52838"/>
    <lineage>
        <taxon>Eukaryota</taxon>
        <taxon>Viridiplantae</taxon>
        <taxon>Streptophyta</taxon>
        <taxon>Embryophyta</taxon>
        <taxon>Tracheophyta</taxon>
        <taxon>Spermatophyta</taxon>
        <taxon>Magnoliopsida</taxon>
        <taxon>Liliopsida</taxon>
        <taxon>Zingiberales</taxon>
        <taxon>Musaceae</taxon>
        <taxon>Musa</taxon>
    </lineage>
</organism>
<dbReference type="GO" id="GO:0000981">
    <property type="term" value="F:DNA-binding transcription factor activity, RNA polymerase II-specific"/>
    <property type="evidence" value="ECO:0007669"/>
    <property type="project" value="UniProtKB-UniRule"/>
</dbReference>
<evidence type="ECO:0000256" key="2">
    <source>
        <dbReference type="ARBA" id="ARBA00023015"/>
    </source>
</evidence>
<comment type="subcellular location">
    <subcellularLocation>
        <location evidence="1 9 10">Nucleus</location>
    </subcellularLocation>
</comment>
<dbReference type="CDD" id="cd00086">
    <property type="entry name" value="homeodomain"/>
    <property type="match status" value="1"/>
</dbReference>
<protein>
    <recommendedName>
        <fullName evidence="11">Homeobox-leucine zipper protein</fullName>
    </recommendedName>
    <alternativeName>
        <fullName evidence="11">HD-ZIP protein</fullName>
    </alternativeName>
    <alternativeName>
        <fullName evidence="11">Homeodomain transcription factor</fullName>
    </alternativeName>
</protein>
<dbReference type="GO" id="GO:0005634">
    <property type="term" value="C:nucleus"/>
    <property type="evidence" value="ECO:0007669"/>
    <property type="project" value="UniProtKB-SubCell"/>
</dbReference>
<name>A0A4S8JIH8_MUSBA</name>
<keyword evidence="2 11" id="KW-0805">Transcription regulation</keyword>
<evidence type="ECO:0000256" key="6">
    <source>
        <dbReference type="ARBA" id="ARBA00023242"/>
    </source>
</evidence>
<keyword evidence="4 9" id="KW-0371">Homeobox</keyword>
<evidence type="ECO:0000256" key="10">
    <source>
        <dbReference type="RuleBase" id="RU000682"/>
    </source>
</evidence>
<keyword evidence="3 9" id="KW-0238">DNA-binding</keyword>
<accession>A0A4S8JIH8</accession>
<dbReference type="PRINTS" id="PR00031">
    <property type="entry name" value="HTHREPRESSR"/>
</dbReference>